<evidence type="ECO:0000313" key="2">
    <source>
        <dbReference type="Proteomes" id="UP000886520"/>
    </source>
</evidence>
<dbReference type="InterPro" id="IPR005299">
    <property type="entry name" value="MeTrfase_7"/>
</dbReference>
<dbReference type="Gene3D" id="3.40.50.150">
    <property type="entry name" value="Vaccinia Virus protein VP39"/>
    <property type="match status" value="1"/>
</dbReference>
<name>A0A9D4U357_ADICA</name>
<evidence type="ECO:0000313" key="1">
    <source>
        <dbReference type="EMBL" id="KAI5060754.1"/>
    </source>
</evidence>
<sequence>MPCGLPGSFYSSLFPGRYLHIGLCTLALHNLSQVPDAVQDPRSSAWNENGTWILEGCKPETAAAYKRQFAKDFTCFLRHRSQELVPGGLLFCVMIASSIDGTSTSLPKRDHHQLQTNLQIAWRQLVSEGLLEQESLDTFNMPLFTPTMDEVKEVVCGNALQAEFEVVELEFVEIERAPAHLWVQTAAADAQTWGRTCEMMVRNFVGSLIQPHLGLAKFELLMERFRHLAAADDEVYRSSLMRLIVLALSRR</sequence>
<protein>
    <submittedName>
        <fullName evidence="1">Uncharacterized protein</fullName>
    </submittedName>
</protein>
<comment type="caution">
    <text evidence="1">The sequence shown here is derived from an EMBL/GenBank/DDBJ whole genome shotgun (WGS) entry which is preliminary data.</text>
</comment>
<dbReference type="EMBL" id="JABFUD020000024">
    <property type="protein sequence ID" value="KAI5060754.1"/>
    <property type="molecule type" value="Genomic_DNA"/>
</dbReference>
<gene>
    <name evidence="1" type="ORF">GOP47_0025174</name>
</gene>
<dbReference type="GO" id="GO:0008168">
    <property type="term" value="F:methyltransferase activity"/>
    <property type="evidence" value="ECO:0007669"/>
    <property type="project" value="InterPro"/>
</dbReference>
<organism evidence="1 2">
    <name type="scientific">Adiantum capillus-veneris</name>
    <name type="common">Maidenhair fern</name>
    <dbReference type="NCBI Taxonomy" id="13818"/>
    <lineage>
        <taxon>Eukaryota</taxon>
        <taxon>Viridiplantae</taxon>
        <taxon>Streptophyta</taxon>
        <taxon>Embryophyta</taxon>
        <taxon>Tracheophyta</taxon>
        <taxon>Polypodiopsida</taxon>
        <taxon>Polypodiidae</taxon>
        <taxon>Polypodiales</taxon>
        <taxon>Pteridineae</taxon>
        <taxon>Pteridaceae</taxon>
        <taxon>Vittarioideae</taxon>
        <taxon>Adiantum</taxon>
    </lineage>
</organism>
<dbReference type="SUPFAM" id="SSF53335">
    <property type="entry name" value="S-adenosyl-L-methionine-dependent methyltransferases"/>
    <property type="match status" value="1"/>
</dbReference>
<dbReference type="Pfam" id="PF03492">
    <property type="entry name" value="Methyltransf_7"/>
    <property type="match status" value="1"/>
</dbReference>
<accession>A0A9D4U357</accession>
<reference evidence="1" key="1">
    <citation type="submission" date="2021-01" db="EMBL/GenBank/DDBJ databases">
        <title>Adiantum capillus-veneris genome.</title>
        <authorList>
            <person name="Fang Y."/>
            <person name="Liao Q."/>
        </authorList>
    </citation>
    <scope>NUCLEOTIDE SEQUENCE</scope>
    <source>
        <strain evidence="1">H3</strain>
        <tissue evidence="1">Leaf</tissue>
    </source>
</reference>
<dbReference type="PANTHER" id="PTHR31009">
    <property type="entry name" value="S-ADENOSYL-L-METHIONINE:CARBOXYL METHYLTRANSFERASE FAMILY PROTEIN"/>
    <property type="match status" value="1"/>
</dbReference>
<dbReference type="InterPro" id="IPR029063">
    <property type="entry name" value="SAM-dependent_MTases_sf"/>
</dbReference>
<proteinExistence type="predicted"/>
<dbReference type="AlphaFoldDB" id="A0A9D4U357"/>
<dbReference type="Proteomes" id="UP000886520">
    <property type="component" value="Chromosome 24"/>
</dbReference>
<keyword evidence="2" id="KW-1185">Reference proteome</keyword>